<name>A0ABV9C6B2_9GAMM</name>
<dbReference type="NCBIfam" id="TIGR00380">
    <property type="entry name" value="cobal_cbiB"/>
    <property type="match status" value="1"/>
</dbReference>
<proteinExistence type="inferred from homology"/>
<dbReference type="PANTHER" id="PTHR34308:SF1">
    <property type="entry name" value="COBALAMIN BIOSYNTHESIS PROTEIN CBIB"/>
    <property type="match status" value="1"/>
</dbReference>
<evidence type="ECO:0000256" key="4">
    <source>
        <dbReference type="ARBA" id="ARBA00022475"/>
    </source>
</evidence>
<evidence type="ECO:0000256" key="5">
    <source>
        <dbReference type="ARBA" id="ARBA00022573"/>
    </source>
</evidence>
<dbReference type="PANTHER" id="PTHR34308">
    <property type="entry name" value="COBALAMIN BIOSYNTHESIS PROTEIN CBIB"/>
    <property type="match status" value="1"/>
</dbReference>
<keyword evidence="8 9" id="KW-0472">Membrane</keyword>
<evidence type="ECO:0000256" key="9">
    <source>
        <dbReference type="HAMAP-Rule" id="MF_00024"/>
    </source>
</evidence>
<gene>
    <name evidence="10" type="primary">cbiB</name>
    <name evidence="9" type="synonym">cobD</name>
    <name evidence="10" type="ORF">ACFO5W_18415</name>
</gene>
<dbReference type="RefSeq" id="WP_266148030.1">
    <property type="nucleotide sequence ID" value="NZ_CP064028.1"/>
</dbReference>
<comment type="pathway">
    <text evidence="2 9">Cofactor biosynthesis; adenosylcobalamin biosynthesis.</text>
</comment>
<dbReference type="InterPro" id="IPR004485">
    <property type="entry name" value="Cobalamin_biosynth_CobD/CbiB"/>
</dbReference>
<comment type="caution">
    <text evidence="9">Lacks conserved residue(s) required for the propagation of feature annotation.</text>
</comment>
<keyword evidence="4 9" id="KW-1003">Cell membrane</keyword>
<keyword evidence="5 9" id="KW-0169">Cobalamin biosynthesis</keyword>
<comment type="function">
    <text evidence="9">Converts cobyric acid to cobinamide by the addition of aminopropanol on the F carboxylic group.</text>
</comment>
<comment type="caution">
    <text evidence="10">The sequence shown here is derived from an EMBL/GenBank/DDBJ whole genome shotgun (WGS) entry which is preliminary data.</text>
</comment>
<feature type="transmembrane region" description="Helical" evidence="9">
    <location>
        <begin position="289"/>
        <end position="306"/>
    </location>
</feature>
<sequence length="309" mass="33108">MTTALAMLAAILLDAWLGEPRRAHPLVGFGLFAGRVEARLYRDRRMAGLLAWSLAVLPLVILSWLAARMLGSVAGWLAYAFDAVVLYFAVGLRSLGEHAVPVARALHDGDLVRARTAVGRMVSRDTPLLDETQVAAAATESVLENGNDAVFGALFWFVLCGAPGAVLYRLANTLDAMWGYRTARYERFGWAAARLDDALNYVPARLTATTYALLGNATRAWRCWQTQAPAWDSPNAGPVMAAGAGAIDVQLGGAAPYAGVWESRPLLGEGLPADADSIARALRLVRRGVALWLVLACLVALSWQVASHA</sequence>
<evidence type="ECO:0000256" key="8">
    <source>
        <dbReference type="ARBA" id="ARBA00023136"/>
    </source>
</evidence>
<keyword evidence="7 9" id="KW-1133">Transmembrane helix</keyword>
<evidence type="ECO:0000256" key="3">
    <source>
        <dbReference type="ARBA" id="ARBA00006263"/>
    </source>
</evidence>
<evidence type="ECO:0000256" key="6">
    <source>
        <dbReference type="ARBA" id="ARBA00022692"/>
    </source>
</evidence>
<evidence type="ECO:0000256" key="1">
    <source>
        <dbReference type="ARBA" id="ARBA00004651"/>
    </source>
</evidence>
<reference evidence="11" key="1">
    <citation type="journal article" date="2019" name="Int. J. Syst. Evol. Microbiol.">
        <title>The Global Catalogue of Microorganisms (GCM) 10K type strain sequencing project: providing services to taxonomists for standard genome sequencing and annotation.</title>
        <authorList>
            <consortium name="The Broad Institute Genomics Platform"/>
            <consortium name="The Broad Institute Genome Sequencing Center for Infectious Disease"/>
            <person name="Wu L."/>
            <person name="Ma J."/>
        </authorList>
    </citation>
    <scope>NUCLEOTIDE SEQUENCE [LARGE SCALE GENOMIC DNA]</scope>
    <source>
        <strain evidence="11">CCM 4481</strain>
    </source>
</reference>
<evidence type="ECO:0000256" key="2">
    <source>
        <dbReference type="ARBA" id="ARBA00004953"/>
    </source>
</evidence>
<evidence type="ECO:0000256" key="7">
    <source>
        <dbReference type="ARBA" id="ARBA00022989"/>
    </source>
</evidence>
<dbReference type="HAMAP" id="MF_00024">
    <property type="entry name" value="CobD_CbiB"/>
    <property type="match status" value="1"/>
</dbReference>
<dbReference type="EMBL" id="JBHSGA010000020">
    <property type="protein sequence ID" value="MFC4528624.1"/>
    <property type="molecule type" value="Genomic_DNA"/>
</dbReference>
<feature type="transmembrane region" description="Helical" evidence="9">
    <location>
        <begin position="49"/>
        <end position="67"/>
    </location>
</feature>
<keyword evidence="6 9" id="KW-0812">Transmembrane</keyword>
<feature type="transmembrane region" description="Helical" evidence="9">
    <location>
        <begin position="149"/>
        <end position="171"/>
    </location>
</feature>
<dbReference type="Pfam" id="PF03186">
    <property type="entry name" value="CobD_Cbib"/>
    <property type="match status" value="1"/>
</dbReference>
<evidence type="ECO:0000313" key="11">
    <source>
        <dbReference type="Proteomes" id="UP001595961"/>
    </source>
</evidence>
<organism evidence="10 11">
    <name type="scientific">Dyella halodurans</name>
    <dbReference type="NCBI Taxonomy" id="1920171"/>
    <lineage>
        <taxon>Bacteria</taxon>
        <taxon>Pseudomonadati</taxon>
        <taxon>Pseudomonadota</taxon>
        <taxon>Gammaproteobacteria</taxon>
        <taxon>Lysobacterales</taxon>
        <taxon>Rhodanobacteraceae</taxon>
        <taxon>Dyella</taxon>
    </lineage>
</organism>
<comment type="subcellular location">
    <subcellularLocation>
        <location evidence="1 9">Cell membrane</location>
        <topology evidence="1 9">Multi-pass membrane protein</topology>
    </subcellularLocation>
</comment>
<protein>
    <recommendedName>
        <fullName evidence="9">Cobalamin biosynthesis protein CobD</fullName>
    </recommendedName>
</protein>
<accession>A0ABV9C6B2</accession>
<evidence type="ECO:0000313" key="10">
    <source>
        <dbReference type="EMBL" id="MFC4528624.1"/>
    </source>
</evidence>
<keyword evidence="11" id="KW-1185">Reference proteome</keyword>
<dbReference type="Proteomes" id="UP001595961">
    <property type="component" value="Unassembled WGS sequence"/>
</dbReference>
<comment type="similarity">
    <text evidence="3 9">Belongs to the CobD/CbiB family.</text>
</comment>